<evidence type="ECO:0000313" key="1">
    <source>
        <dbReference type="EMBL" id="RHN57990.1"/>
    </source>
</evidence>
<protein>
    <submittedName>
        <fullName evidence="1">Uncharacterized protein</fullName>
    </submittedName>
</protein>
<dbReference type="Proteomes" id="UP000265566">
    <property type="component" value="Chromosome 5"/>
</dbReference>
<gene>
    <name evidence="1" type="ORF">MtrunA17_Chr5g0446331</name>
</gene>
<dbReference type="AlphaFoldDB" id="A0A396HXD1"/>
<name>A0A396HXD1_MEDTR</name>
<dbReference type="Gramene" id="rna33588">
    <property type="protein sequence ID" value="RHN57990.1"/>
    <property type="gene ID" value="gene33588"/>
</dbReference>
<organism evidence="1">
    <name type="scientific">Medicago truncatula</name>
    <name type="common">Barrel medic</name>
    <name type="synonym">Medicago tribuloides</name>
    <dbReference type="NCBI Taxonomy" id="3880"/>
    <lineage>
        <taxon>Eukaryota</taxon>
        <taxon>Viridiplantae</taxon>
        <taxon>Streptophyta</taxon>
        <taxon>Embryophyta</taxon>
        <taxon>Tracheophyta</taxon>
        <taxon>Spermatophyta</taxon>
        <taxon>Magnoliopsida</taxon>
        <taxon>eudicotyledons</taxon>
        <taxon>Gunneridae</taxon>
        <taxon>Pentapetalae</taxon>
        <taxon>rosids</taxon>
        <taxon>fabids</taxon>
        <taxon>Fabales</taxon>
        <taxon>Fabaceae</taxon>
        <taxon>Papilionoideae</taxon>
        <taxon>50 kb inversion clade</taxon>
        <taxon>NPAAA clade</taxon>
        <taxon>Hologalegina</taxon>
        <taxon>IRL clade</taxon>
        <taxon>Trifolieae</taxon>
        <taxon>Medicago</taxon>
    </lineage>
</organism>
<accession>A0A396HXD1</accession>
<reference evidence="1" key="1">
    <citation type="journal article" date="2018" name="Nat. Plants">
        <title>Whole-genome landscape of Medicago truncatula symbiotic genes.</title>
        <authorList>
            <person name="Pecrix Y."/>
            <person name="Gamas P."/>
            <person name="Carrere S."/>
        </authorList>
    </citation>
    <scope>NUCLEOTIDE SEQUENCE</scope>
    <source>
        <tissue evidence="1">Leaves</tissue>
    </source>
</reference>
<dbReference type="EMBL" id="PSQE01000005">
    <property type="protein sequence ID" value="RHN57990.1"/>
    <property type="molecule type" value="Genomic_DNA"/>
</dbReference>
<proteinExistence type="predicted"/>
<sequence length="47" mass="5682">MQFQTPEEFTRNITSLVRLQHWSYISRASTGNNCIWIMEKVMQYLQT</sequence>
<comment type="caution">
    <text evidence="1">The sequence shown here is derived from an EMBL/GenBank/DDBJ whole genome shotgun (WGS) entry which is preliminary data.</text>
</comment>